<dbReference type="Gene3D" id="3.40.630.30">
    <property type="match status" value="1"/>
</dbReference>
<reference evidence="5 6" key="1">
    <citation type="submission" date="2020-10" db="EMBL/GenBank/DDBJ databases">
        <title>Ca. Dormibacterota MAGs.</title>
        <authorList>
            <person name="Montgomery K."/>
        </authorList>
    </citation>
    <scope>NUCLEOTIDE SEQUENCE [LARGE SCALE GENOMIC DNA]</scope>
    <source>
        <strain evidence="5">SC8811_S16_3</strain>
    </source>
</reference>
<dbReference type="Proteomes" id="UP000620075">
    <property type="component" value="Unassembled WGS sequence"/>
</dbReference>
<dbReference type="FunFam" id="3.40.630.30:FF:000064">
    <property type="entry name" value="GNAT family acetyltransferase"/>
    <property type="match status" value="1"/>
</dbReference>
<proteinExistence type="inferred from homology"/>
<accession>A0A934KF33</accession>
<organism evidence="5 6">
    <name type="scientific">Candidatus Dormiibacter inghamiae</name>
    <dbReference type="NCBI Taxonomy" id="3127013"/>
    <lineage>
        <taxon>Bacteria</taxon>
        <taxon>Bacillati</taxon>
        <taxon>Candidatus Dormiibacterota</taxon>
        <taxon>Candidatus Dormibacteria</taxon>
        <taxon>Candidatus Dormibacterales</taxon>
        <taxon>Candidatus Dormibacteraceae</taxon>
        <taxon>Candidatus Dormiibacter</taxon>
    </lineage>
</organism>
<evidence type="ECO:0000259" key="4">
    <source>
        <dbReference type="PROSITE" id="PS51186"/>
    </source>
</evidence>
<dbReference type="InterPro" id="IPR051016">
    <property type="entry name" value="Diverse_Substrate_AcTransf"/>
</dbReference>
<dbReference type="SUPFAM" id="SSF55729">
    <property type="entry name" value="Acyl-CoA N-acyltransferases (Nat)"/>
    <property type="match status" value="1"/>
</dbReference>
<evidence type="ECO:0000313" key="6">
    <source>
        <dbReference type="Proteomes" id="UP000620075"/>
    </source>
</evidence>
<comment type="similarity">
    <text evidence="1">Belongs to the acetyltransferase family.</text>
</comment>
<dbReference type="RefSeq" id="WP_350340669.1">
    <property type="nucleotide sequence ID" value="NZ_JAEKNQ010000006.1"/>
</dbReference>
<keyword evidence="3" id="KW-0012">Acyltransferase</keyword>
<gene>
    <name evidence="5" type="ORF">JF888_00920</name>
</gene>
<dbReference type="InterPro" id="IPR000182">
    <property type="entry name" value="GNAT_dom"/>
</dbReference>
<dbReference type="EMBL" id="JAEKNQ010000006">
    <property type="protein sequence ID" value="MBJ7601753.1"/>
    <property type="molecule type" value="Genomic_DNA"/>
</dbReference>
<dbReference type="GO" id="GO:0008080">
    <property type="term" value="F:N-acetyltransferase activity"/>
    <property type="evidence" value="ECO:0007669"/>
    <property type="project" value="TreeGrafter"/>
</dbReference>
<keyword evidence="2" id="KW-0808">Transferase</keyword>
<evidence type="ECO:0000256" key="3">
    <source>
        <dbReference type="ARBA" id="ARBA00023315"/>
    </source>
</evidence>
<evidence type="ECO:0000313" key="5">
    <source>
        <dbReference type="EMBL" id="MBJ7601753.1"/>
    </source>
</evidence>
<dbReference type="PANTHER" id="PTHR10545:SF29">
    <property type="entry name" value="GH14572P-RELATED"/>
    <property type="match status" value="1"/>
</dbReference>
<name>A0A934KF33_9BACT</name>
<evidence type="ECO:0000256" key="2">
    <source>
        <dbReference type="ARBA" id="ARBA00022679"/>
    </source>
</evidence>
<sequence>MVRSATELDVPLIAGFIRELAEYERLVQEVVMTEADLRLTLFGEQRYAEVLIAEKEREPLGFALFFHTYSTFLGRPGLYLEDLFVRPEQRGRGVGLKLLAHLADLAQERECGRLEWSVLNWNESAINFYDNLGARPQSGWTVYRLTGEALQVLAARA</sequence>
<protein>
    <submittedName>
        <fullName evidence="5">GNAT family N-acetyltransferase</fullName>
    </submittedName>
</protein>
<evidence type="ECO:0000256" key="1">
    <source>
        <dbReference type="ARBA" id="ARBA00008694"/>
    </source>
</evidence>
<dbReference type="InterPro" id="IPR016181">
    <property type="entry name" value="Acyl_CoA_acyltransferase"/>
</dbReference>
<dbReference type="PROSITE" id="PS51186">
    <property type="entry name" value="GNAT"/>
    <property type="match status" value="1"/>
</dbReference>
<feature type="domain" description="N-acetyltransferase" evidence="4">
    <location>
        <begin position="1"/>
        <end position="157"/>
    </location>
</feature>
<dbReference type="PANTHER" id="PTHR10545">
    <property type="entry name" value="DIAMINE N-ACETYLTRANSFERASE"/>
    <property type="match status" value="1"/>
</dbReference>
<dbReference type="Pfam" id="PF00583">
    <property type="entry name" value="Acetyltransf_1"/>
    <property type="match status" value="1"/>
</dbReference>
<comment type="caution">
    <text evidence="5">The sequence shown here is derived from an EMBL/GenBank/DDBJ whole genome shotgun (WGS) entry which is preliminary data.</text>
</comment>
<dbReference type="AlphaFoldDB" id="A0A934KF33"/>
<dbReference type="CDD" id="cd04301">
    <property type="entry name" value="NAT_SF"/>
    <property type="match status" value="1"/>
</dbReference>